<dbReference type="EMBL" id="CAJNOQ010009856">
    <property type="protein sequence ID" value="CAF1235945.1"/>
    <property type="molecule type" value="Genomic_DNA"/>
</dbReference>
<dbReference type="PROSITE" id="PS51125">
    <property type="entry name" value="NHL"/>
    <property type="match status" value="2"/>
</dbReference>
<sequence length="342" mass="37817">MLRYLSCLFTIIVADNGQHFYKESSECPGNLKWSTAATTIIGNGYGSGRDQLSLPTGLFIEPKTQILYVSDNSNNRIQKRYPNGEIQTAAGHSDGTGGSTPDTLGNPADVFADENENVFVADWENQRIQFWKKNAKTGETVAGNGTRGSALNEFSYPSRVLLDSKKNIIVADTQNERITRWPSTFDPKTSAGTIMAGGNGEGINPYQLNNPLGLYYDEPNETFYISNHDSHSITQWVIGDYEPRNIYAGIPGRYGNSSAQLFYPEGITLDQYGNLYIADCQNHRIQMFCPDSVSGITIAGTGKFGNSSHELGYPADVAFDSQLNLYVSDTFNSRIQKFERIQ</sequence>
<feature type="region of interest" description="Disordered" evidence="3">
    <location>
        <begin position="86"/>
        <end position="105"/>
    </location>
</feature>
<dbReference type="PANTHER" id="PTHR24104:SF25">
    <property type="entry name" value="PROTEIN LIN-41"/>
    <property type="match status" value="1"/>
</dbReference>
<dbReference type="PANTHER" id="PTHR24104">
    <property type="entry name" value="E3 UBIQUITIN-PROTEIN LIGASE NHLRC1-RELATED"/>
    <property type="match status" value="1"/>
</dbReference>
<organism evidence="4 6">
    <name type="scientific">Didymodactylos carnosus</name>
    <dbReference type="NCBI Taxonomy" id="1234261"/>
    <lineage>
        <taxon>Eukaryota</taxon>
        <taxon>Metazoa</taxon>
        <taxon>Spiralia</taxon>
        <taxon>Gnathifera</taxon>
        <taxon>Rotifera</taxon>
        <taxon>Eurotatoria</taxon>
        <taxon>Bdelloidea</taxon>
        <taxon>Philodinida</taxon>
        <taxon>Philodinidae</taxon>
        <taxon>Didymodactylos</taxon>
    </lineage>
</organism>
<dbReference type="Gene3D" id="2.40.10.500">
    <property type="match status" value="1"/>
</dbReference>
<gene>
    <name evidence="4" type="ORF">GPM918_LOCUS25413</name>
    <name evidence="5" type="ORF">SRO942_LOCUS25420</name>
</gene>
<dbReference type="SUPFAM" id="SSF101898">
    <property type="entry name" value="NHL repeat"/>
    <property type="match status" value="1"/>
</dbReference>
<keyword evidence="6" id="KW-1185">Reference proteome</keyword>
<dbReference type="Proteomes" id="UP000681722">
    <property type="component" value="Unassembled WGS sequence"/>
</dbReference>
<dbReference type="OrthoDB" id="9987040at2759"/>
<dbReference type="InterPro" id="IPR001258">
    <property type="entry name" value="NHL_repeat"/>
</dbReference>
<dbReference type="Gene3D" id="2.120.10.30">
    <property type="entry name" value="TolB, C-terminal domain"/>
    <property type="match status" value="2"/>
</dbReference>
<evidence type="ECO:0000313" key="4">
    <source>
        <dbReference type="EMBL" id="CAF1235945.1"/>
    </source>
</evidence>
<feature type="repeat" description="NHL" evidence="2">
    <location>
        <begin position="302"/>
        <end position="341"/>
    </location>
</feature>
<dbReference type="GO" id="GO:0008270">
    <property type="term" value="F:zinc ion binding"/>
    <property type="evidence" value="ECO:0007669"/>
    <property type="project" value="UniProtKB-KW"/>
</dbReference>
<dbReference type="InterPro" id="IPR011042">
    <property type="entry name" value="6-blade_b-propeller_TolB-like"/>
</dbReference>
<feature type="repeat" description="NHL" evidence="2">
    <location>
        <begin position="248"/>
        <end position="291"/>
    </location>
</feature>
<dbReference type="EMBL" id="CAJOBC010009863">
    <property type="protein sequence ID" value="CAF3998314.1"/>
    <property type="molecule type" value="Genomic_DNA"/>
</dbReference>
<proteinExistence type="predicted"/>
<evidence type="ECO:0000313" key="5">
    <source>
        <dbReference type="EMBL" id="CAF3998314.1"/>
    </source>
</evidence>
<dbReference type="InterPro" id="IPR050952">
    <property type="entry name" value="TRIM-NHL_E3_ligases"/>
</dbReference>
<dbReference type="Pfam" id="PF01436">
    <property type="entry name" value="NHL"/>
    <property type="match status" value="2"/>
</dbReference>
<evidence type="ECO:0000256" key="3">
    <source>
        <dbReference type="SAM" id="MobiDB-lite"/>
    </source>
</evidence>
<dbReference type="GO" id="GO:0061630">
    <property type="term" value="F:ubiquitin protein ligase activity"/>
    <property type="evidence" value="ECO:0007669"/>
    <property type="project" value="TreeGrafter"/>
</dbReference>
<dbReference type="AlphaFoldDB" id="A0A814YWQ6"/>
<reference evidence="4" key="1">
    <citation type="submission" date="2021-02" db="EMBL/GenBank/DDBJ databases">
        <authorList>
            <person name="Nowell W R."/>
        </authorList>
    </citation>
    <scope>NUCLEOTIDE SEQUENCE</scope>
</reference>
<evidence type="ECO:0008006" key="7">
    <source>
        <dbReference type="Google" id="ProtNLM"/>
    </source>
</evidence>
<name>A0A814YWQ6_9BILA</name>
<keyword evidence="1" id="KW-0677">Repeat</keyword>
<evidence type="ECO:0000256" key="2">
    <source>
        <dbReference type="PROSITE-ProRule" id="PRU00504"/>
    </source>
</evidence>
<evidence type="ECO:0000313" key="6">
    <source>
        <dbReference type="Proteomes" id="UP000663829"/>
    </source>
</evidence>
<comment type="caution">
    <text evidence="4">The sequence shown here is derived from an EMBL/GenBank/DDBJ whole genome shotgun (WGS) entry which is preliminary data.</text>
</comment>
<dbReference type="GO" id="GO:0043161">
    <property type="term" value="P:proteasome-mediated ubiquitin-dependent protein catabolic process"/>
    <property type="evidence" value="ECO:0007669"/>
    <property type="project" value="TreeGrafter"/>
</dbReference>
<dbReference type="Proteomes" id="UP000663829">
    <property type="component" value="Unassembled WGS sequence"/>
</dbReference>
<evidence type="ECO:0000256" key="1">
    <source>
        <dbReference type="ARBA" id="ARBA00022737"/>
    </source>
</evidence>
<dbReference type="CDD" id="cd05819">
    <property type="entry name" value="NHL"/>
    <property type="match status" value="1"/>
</dbReference>
<dbReference type="GO" id="GO:0000209">
    <property type="term" value="P:protein polyubiquitination"/>
    <property type="evidence" value="ECO:0007669"/>
    <property type="project" value="TreeGrafter"/>
</dbReference>
<protein>
    <recommendedName>
        <fullName evidence="7">NHL repeat-containing protein</fullName>
    </recommendedName>
</protein>
<accession>A0A814YWQ6</accession>